<evidence type="ECO:0000313" key="5">
    <source>
        <dbReference type="EMBL" id="GAA0627794.1"/>
    </source>
</evidence>
<keyword evidence="1" id="KW-0597">Phosphoprotein</keyword>
<keyword evidence="6" id="KW-1185">Reference proteome</keyword>
<dbReference type="PROSITE" id="PS50110">
    <property type="entry name" value="RESPONSE_REGULATORY"/>
    <property type="match status" value="1"/>
</dbReference>
<dbReference type="Gene3D" id="2.40.50.1020">
    <property type="entry name" value="LytTr DNA-binding domain"/>
    <property type="match status" value="1"/>
</dbReference>
<dbReference type="InterPro" id="IPR001789">
    <property type="entry name" value="Sig_transdc_resp-reg_receiver"/>
</dbReference>
<evidence type="ECO:0000259" key="4">
    <source>
        <dbReference type="PROSITE" id="PS50930"/>
    </source>
</evidence>
<dbReference type="Pfam" id="PF04397">
    <property type="entry name" value="LytTR"/>
    <property type="match status" value="1"/>
</dbReference>
<dbReference type="SMART" id="SM00850">
    <property type="entry name" value="LytTR"/>
    <property type="match status" value="1"/>
</dbReference>
<dbReference type="PROSITE" id="PS50930">
    <property type="entry name" value="HTH_LYTTR"/>
    <property type="match status" value="1"/>
</dbReference>
<comment type="caution">
    <text evidence="5">The sequence shown here is derived from an EMBL/GenBank/DDBJ whole genome shotgun (WGS) entry which is preliminary data.</text>
</comment>
<evidence type="ECO:0000259" key="3">
    <source>
        <dbReference type="PROSITE" id="PS50110"/>
    </source>
</evidence>
<reference evidence="5 6" key="1">
    <citation type="journal article" date="2019" name="Int. J. Syst. Evol. Microbiol.">
        <title>The Global Catalogue of Microorganisms (GCM) 10K type strain sequencing project: providing services to taxonomists for standard genome sequencing and annotation.</title>
        <authorList>
            <consortium name="The Broad Institute Genomics Platform"/>
            <consortium name="The Broad Institute Genome Sequencing Center for Infectious Disease"/>
            <person name="Wu L."/>
            <person name="Ma J."/>
        </authorList>
    </citation>
    <scope>NUCLEOTIDE SEQUENCE [LARGE SCALE GENOMIC DNA]</scope>
    <source>
        <strain evidence="5 6">JCM 12928</strain>
    </source>
</reference>
<organism evidence="5 6">
    <name type="scientific">Brevundimonas kwangchunensis</name>
    <dbReference type="NCBI Taxonomy" id="322163"/>
    <lineage>
        <taxon>Bacteria</taxon>
        <taxon>Pseudomonadati</taxon>
        <taxon>Pseudomonadota</taxon>
        <taxon>Alphaproteobacteria</taxon>
        <taxon>Caulobacterales</taxon>
        <taxon>Caulobacteraceae</taxon>
        <taxon>Brevundimonas</taxon>
    </lineage>
</organism>
<evidence type="ECO:0000256" key="1">
    <source>
        <dbReference type="PROSITE-ProRule" id="PRU00169"/>
    </source>
</evidence>
<dbReference type="PANTHER" id="PTHR37299">
    <property type="entry name" value="TRANSCRIPTIONAL REGULATOR-RELATED"/>
    <property type="match status" value="1"/>
</dbReference>
<evidence type="ECO:0000313" key="6">
    <source>
        <dbReference type="Proteomes" id="UP001501352"/>
    </source>
</evidence>
<dbReference type="InterPro" id="IPR007492">
    <property type="entry name" value="LytTR_DNA-bd_dom"/>
</dbReference>
<name>A0ABN1H364_9CAUL</name>
<sequence>MRVIVADDEPLALGKMQSSLACIPSVEVVGTARNGVEALAMIRSLKPDLVILDIEMPGRTGLSVIENLRIGDAIPEVIFSTAFSHYAVKAFEVNAVDYLTKPVSFERLRDAIRNAEEKLAARTANQRFAELQALIATLQAEIGSDGHVYEQELWIRRKDGLERLPVKSIDLIEAQGDYVNLHVGDEMHLIRGTVSSLETRLDPSMFVRSHRSFLVNTSRVRGIRRKTGGRMELTLSTGRLVAVGPTYVENTLKVVNAKRWR</sequence>
<feature type="coiled-coil region" evidence="2">
    <location>
        <begin position="105"/>
        <end position="141"/>
    </location>
</feature>
<dbReference type="SUPFAM" id="SSF52172">
    <property type="entry name" value="CheY-like"/>
    <property type="match status" value="1"/>
</dbReference>
<dbReference type="GO" id="GO:0003677">
    <property type="term" value="F:DNA binding"/>
    <property type="evidence" value="ECO:0007669"/>
    <property type="project" value="UniProtKB-KW"/>
</dbReference>
<dbReference type="RefSeq" id="WP_343794417.1">
    <property type="nucleotide sequence ID" value="NZ_BAAAGA010000006.1"/>
</dbReference>
<gene>
    <name evidence="5" type="ORF">GCM10009422_26040</name>
</gene>
<feature type="domain" description="HTH LytTR-type" evidence="4">
    <location>
        <begin position="153"/>
        <end position="261"/>
    </location>
</feature>
<dbReference type="EMBL" id="BAAAGA010000006">
    <property type="protein sequence ID" value="GAA0627794.1"/>
    <property type="molecule type" value="Genomic_DNA"/>
</dbReference>
<protein>
    <submittedName>
        <fullName evidence="5">LytTR family DNA-binding domain-containing protein</fullName>
    </submittedName>
</protein>
<dbReference type="InterPro" id="IPR011006">
    <property type="entry name" value="CheY-like_superfamily"/>
</dbReference>
<dbReference type="PANTHER" id="PTHR37299:SF1">
    <property type="entry name" value="STAGE 0 SPORULATION PROTEIN A HOMOLOG"/>
    <property type="match status" value="1"/>
</dbReference>
<feature type="modified residue" description="4-aspartylphosphate" evidence="1">
    <location>
        <position position="53"/>
    </location>
</feature>
<evidence type="ECO:0000256" key="2">
    <source>
        <dbReference type="SAM" id="Coils"/>
    </source>
</evidence>
<dbReference type="Gene3D" id="3.40.50.2300">
    <property type="match status" value="1"/>
</dbReference>
<accession>A0ABN1H364</accession>
<dbReference type="Proteomes" id="UP001501352">
    <property type="component" value="Unassembled WGS sequence"/>
</dbReference>
<dbReference type="SMART" id="SM00448">
    <property type="entry name" value="REC"/>
    <property type="match status" value="1"/>
</dbReference>
<keyword evidence="2" id="KW-0175">Coiled coil</keyword>
<dbReference type="InterPro" id="IPR046947">
    <property type="entry name" value="LytR-like"/>
</dbReference>
<dbReference type="Pfam" id="PF00072">
    <property type="entry name" value="Response_reg"/>
    <property type="match status" value="1"/>
</dbReference>
<proteinExistence type="predicted"/>
<keyword evidence="5" id="KW-0238">DNA-binding</keyword>
<feature type="domain" description="Response regulatory" evidence="3">
    <location>
        <begin position="2"/>
        <end position="116"/>
    </location>
</feature>